<evidence type="ECO:0000256" key="9">
    <source>
        <dbReference type="ARBA" id="ARBA00023277"/>
    </source>
</evidence>
<keyword evidence="8 10" id="KW-0460">Magnesium</keyword>
<dbReference type="NCBIfam" id="TIGR01509">
    <property type="entry name" value="HAD-SF-IA-v3"/>
    <property type="match status" value="1"/>
</dbReference>
<dbReference type="NCBIfam" id="NF009695">
    <property type="entry name" value="PRK13222.1-2"/>
    <property type="match status" value="1"/>
</dbReference>
<evidence type="ECO:0000313" key="11">
    <source>
        <dbReference type="EMBL" id="MCL6271815.1"/>
    </source>
</evidence>
<sequence length="216" mass="23290">MFDLDGTLVDSVPDLAVAVDEMLVEMGFSPVGEDKTKLWIGNGIPVLVRRALRDAGCSEEIVSFDSDAFTKARDAFDRAYDKSCGSFSVVYPGVRESLSKLHELGIKLAVITNKSERFTGGLLAHLEIDQYFSMVVCGDTLPERKPDPTPLIHVMDHFDVEPDCALMVGDSRHDVAAARAAGVACVAVPYGYNHGEPIMNSSPDGLVSTLAELVGE</sequence>
<dbReference type="InterPro" id="IPR037512">
    <property type="entry name" value="PGPase_prok"/>
</dbReference>
<dbReference type="InterPro" id="IPR050155">
    <property type="entry name" value="HAD-like_hydrolase_sf"/>
</dbReference>
<accession>A0ABT0PKB1</accession>
<dbReference type="NCBIfam" id="TIGR01549">
    <property type="entry name" value="HAD-SF-IA-v1"/>
    <property type="match status" value="1"/>
</dbReference>
<keyword evidence="6 10" id="KW-0479">Metal-binding</keyword>
<evidence type="ECO:0000256" key="6">
    <source>
        <dbReference type="ARBA" id="ARBA00022723"/>
    </source>
</evidence>
<comment type="cofactor">
    <cofactor evidence="2 10">
        <name>Mg(2+)</name>
        <dbReference type="ChEBI" id="CHEBI:18420"/>
    </cofactor>
</comment>
<proteinExistence type="inferred from homology"/>
<reference evidence="11 12" key="1">
    <citation type="submission" date="2022-05" db="EMBL/GenBank/DDBJ databases">
        <authorList>
            <person name="Park J.-S."/>
        </authorList>
    </citation>
    <scope>NUCLEOTIDE SEQUENCE [LARGE SCALE GENOMIC DNA]</scope>
    <source>
        <strain evidence="11 12">2012CJ34-2</strain>
    </source>
</reference>
<comment type="function">
    <text evidence="10">Specifically catalyzes the dephosphorylation of 2-phosphoglycolate. Is involved in the dissimilation of the intracellular 2-phosphoglycolate formed during the DNA repair of 3'-phosphoglycolate ends, a major class of DNA lesions induced by oxidative stress.</text>
</comment>
<dbReference type="PANTHER" id="PTHR43434">
    <property type="entry name" value="PHOSPHOGLYCOLATE PHOSPHATASE"/>
    <property type="match status" value="1"/>
</dbReference>
<keyword evidence="7 10" id="KW-0378">Hydrolase</keyword>
<evidence type="ECO:0000256" key="8">
    <source>
        <dbReference type="ARBA" id="ARBA00022842"/>
    </source>
</evidence>
<dbReference type="SFLD" id="SFLDG01129">
    <property type="entry name" value="C1.5:_HAD__Beta-PGM__Phosphata"/>
    <property type="match status" value="1"/>
</dbReference>
<dbReference type="PANTHER" id="PTHR43434:SF1">
    <property type="entry name" value="PHOSPHOGLYCOLATE PHOSPHATASE"/>
    <property type="match status" value="1"/>
</dbReference>
<comment type="similarity">
    <text evidence="4 10">Belongs to the HAD-like hydrolase superfamily. CbbY/CbbZ/Gph/YieH family.</text>
</comment>
<name>A0ABT0PKB1_9GAMM</name>
<dbReference type="Gene3D" id="3.40.50.1000">
    <property type="entry name" value="HAD superfamily/HAD-like"/>
    <property type="match status" value="1"/>
</dbReference>
<dbReference type="SFLD" id="SFLDG01135">
    <property type="entry name" value="C1.5.6:_HAD__Beta-PGM__Phospha"/>
    <property type="match status" value="1"/>
</dbReference>
<keyword evidence="9 10" id="KW-0119">Carbohydrate metabolism</keyword>
<dbReference type="SUPFAM" id="SSF56784">
    <property type="entry name" value="HAD-like"/>
    <property type="match status" value="1"/>
</dbReference>
<dbReference type="RefSeq" id="WP_249701471.1">
    <property type="nucleotide sequence ID" value="NZ_JAMFLX010000033.1"/>
</dbReference>
<evidence type="ECO:0000256" key="3">
    <source>
        <dbReference type="ARBA" id="ARBA00004818"/>
    </source>
</evidence>
<dbReference type="GO" id="GO:0008967">
    <property type="term" value="F:phosphoglycolate phosphatase activity"/>
    <property type="evidence" value="ECO:0007669"/>
    <property type="project" value="UniProtKB-EC"/>
</dbReference>
<feature type="binding site" evidence="10">
    <location>
        <position position="3"/>
    </location>
    <ligand>
        <name>Mg(2+)</name>
        <dbReference type="ChEBI" id="CHEBI:18420"/>
    </ligand>
</feature>
<evidence type="ECO:0000256" key="1">
    <source>
        <dbReference type="ARBA" id="ARBA00000830"/>
    </source>
</evidence>
<dbReference type="NCBIfam" id="TIGR01449">
    <property type="entry name" value="PGP_bact"/>
    <property type="match status" value="1"/>
</dbReference>
<feature type="binding site" evidence="10">
    <location>
        <position position="170"/>
    </location>
    <ligand>
        <name>Mg(2+)</name>
        <dbReference type="ChEBI" id="CHEBI:18420"/>
    </ligand>
</feature>
<organism evidence="11 12">
    <name type="scientific">Parendozoicomonas callyspongiae</name>
    <dbReference type="NCBI Taxonomy" id="2942213"/>
    <lineage>
        <taxon>Bacteria</taxon>
        <taxon>Pseudomonadati</taxon>
        <taxon>Pseudomonadota</taxon>
        <taxon>Gammaproteobacteria</taxon>
        <taxon>Oceanospirillales</taxon>
        <taxon>Endozoicomonadaceae</taxon>
        <taxon>Parendozoicomonas</taxon>
    </lineage>
</organism>
<dbReference type="Proteomes" id="UP001203338">
    <property type="component" value="Unassembled WGS sequence"/>
</dbReference>
<dbReference type="InterPro" id="IPR041492">
    <property type="entry name" value="HAD_2"/>
</dbReference>
<keyword evidence="12" id="KW-1185">Reference proteome</keyword>
<dbReference type="EMBL" id="JAMFLX010000033">
    <property type="protein sequence ID" value="MCL6271815.1"/>
    <property type="molecule type" value="Genomic_DNA"/>
</dbReference>
<evidence type="ECO:0000256" key="2">
    <source>
        <dbReference type="ARBA" id="ARBA00001946"/>
    </source>
</evidence>
<evidence type="ECO:0000256" key="10">
    <source>
        <dbReference type="HAMAP-Rule" id="MF_00495"/>
    </source>
</evidence>
<dbReference type="InterPro" id="IPR023214">
    <property type="entry name" value="HAD_sf"/>
</dbReference>
<evidence type="ECO:0000256" key="5">
    <source>
        <dbReference type="ARBA" id="ARBA00013078"/>
    </source>
</evidence>
<comment type="pathway">
    <text evidence="3 10">Organic acid metabolism; glycolate biosynthesis; glycolate from 2-phosphoglycolate: step 1/1.</text>
</comment>
<feature type="binding site" evidence="10">
    <location>
        <position position="5"/>
    </location>
    <ligand>
        <name>Mg(2+)</name>
        <dbReference type="ChEBI" id="CHEBI:18420"/>
    </ligand>
</feature>
<dbReference type="InterPro" id="IPR006439">
    <property type="entry name" value="HAD-SF_hydro_IA"/>
</dbReference>
<dbReference type="Gene3D" id="1.10.150.240">
    <property type="entry name" value="Putative phosphatase, domain 2"/>
    <property type="match status" value="1"/>
</dbReference>
<dbReference type="InterPro" id="IPR023198">
    <property type="entry name" value="PGP-like_dom2"/>
</dbReference>
<dbReference type="InterPro" id="IPR036412">
    <property type="entry name" value="HAD-like_sf"/>
</dbReference>
<dbReference type="EC" id="3.1.3.18" evidence="5 10"/>
<evidence type="ECO:0000313" key="12">
    <source>
        <dbReference type="Proteomes" id="UP001203338"/>
    </source>
</evidence>
<comment type="catalytic activity">
    <reaction evidence="1 10">
        <text>2-phosphoglycolate + H2O = glycolate + phosphate</text>
        <dbReference type="Rhea" id="RHEA:14369"/>
        <dbReference type="ChEBI" id="CHEBI:15377"/>
        <dbReference type="ChEBI" id="CHEBI:29805"/>
        <dbReference type="ChEBI" id="CHEBI:43474"/>
        <dbReference type="ChEBI" id="CHEBI:58033"/>
        <dbReference type="EC" id="3.1.3.18"/>
    </reaction>
</comment>
<dbReference type="HAMAP" id="MF_00495">
    <property type="entry name" value="GPH_hydrolase_bact"/>
    <property type="match status" value="1"/>
</dbReference>
<protein>
    <recommendedName>
        <fullName evidence="5 10">Phosphoglycolate phosphatase</fullName>
        <shortName evidence="10">PGP</shortName>
        <shortName evidence="10">PGPase</shortName>
        <ecNumber evidence="5 10">3.1.3.18</ecNumber>
    </recommendedName>
</protein>
<feature type="active site" description="Nucleophile" evidence="10">
    <location>
        <position position="3"/>
    </location>
</feature>
<evidence type="ECO:0000256" key="7">
    <source>
        <dbReference type="ARBA" id="ARBA00022801"/>
    </source>
</evidence>
<evidence type="ECO:0000256" key="4">
    <source>
        <dbReference type="ARBA" id="ARBA00006171"/>
    </source>
</evidence>
<dbReference type="Pfam" id="PF13419">
    <property type="entry name" value="HAD_2"/>
    <property type="match status" value="1"/>
</dbReference>
<dbReference type="SFLD" id="SFLDS00003">
    <property type="entry name" value="Haloacid_Dehalogenase"/>
    <property type="match status" value="1"/>
</dbReference>
<dbReference type="CDD" id="cd16417">
    <property type="entry name" value="HAD_PGPase"/>
    <property type="match status" value="1"/>
</dbReference>
<gene>
    <name evidence="11" type="ORF">M3P05_17995</name>
</gene>
<comment type="caution">
    <text evidence="11">The sequence shown here is derived from an EMBL/GenBank/DDBJ whole genome shotgun (WGS) entry which is preliminary data.</text>
</comment>